<evidence type="ECO:0000256" key="6">
    <source>
        <dbReference type="ARBA" id="ARBA00022833"/>
    </source>
</evidence>
<reference evidence="10" key="1">
    <citation type="submission" date="2023-09" db="EMBL/GenBank/DDBJ databases">
        <title>Paucibacter sp. APW11 Genome sequencing and assembly.</title>
        <authorList>
            <person name="Kim I."/>
        </authorList>
    </citation>
    <scope>NUCLEOTIDE SEQUENCE</scope>
    <source>
        <strain evidence="10">APW11</strain>
    </source>
</reference>
<dbReference type="Pfam" id="PF04151">
    <property type="entry name" value="PPC"/>
    <property type="match status" value="1"/>
</dbReference>
<evidence type="ECO:0000256" key="2">
    <source>
        <dbReference type="ARBA" id="ARBA00022670"/>
    </source>
</evidence>
<evidence type="ECO:0000313" key="10">
    <source>
        <dbReference type="EMBL" id="MDT8999531.1"/>
    </source>
</evidence>
<feature type="domain" description="Peptidase C-terminal archaeal/bacterial" evidence="8">
    <location>
        <begin position="445"/>
        <end position="508"/>
    </location>
</feature>
<keyword evidence="11" id="KW-1185">Reference proteome</keyword>
<evidence type="ECO:0000256" key="4">
    <source>
        <dbReference type="ARBA" id="ARBA00022729"/>
    </source>
</evidence>
<organism evidence="10 11">
    <name type="scientific">Roseateles aquae</name>
    <dbReference type="NCBI Taxonomy" id="3077235"/>
    <lineage>
        <taxon>Bacteria</taxon>
        <taxon>Pseudomonadati</taxon>
        <taxon>Pseudomonadota</taxon>
        <taxon>Betaproteobacteria</taxon>
        <taxon>Burkholderiales</taxon>
        <taxon>Sphaerotilaceae</taxon>
        <taxon>Roseateles</taxon>
    </lineage>
</organism>
<dbReference type="InterPro" id="IPR012189">
    <property type="entry name" value="Pept_M28E_Ap1"/>
</dbReference>
<dbReference type="RefSeq" id="WP_315650092.1">
    <property type="nucleotide sequence ID" value="NZ_JAVXZY010000003.1"/>
</dbReference>
<evidence type="ECO:0000256" key="3">
    <source>
        <dbReference type="ARBA" id="ARBA00022723"/>
    </source>
</evidence>
<keyword evidence="4 7" id="KW-0732">Signal</keyword>
<dbReference type="PANTHER" id="PTHR12147">
    <property type="entry name" value="METALLOPEPTIDASE M28 FAMILY MEMBER"/>
    <property type="match status" value="1"/>
</dbReference>
<feature type="domain" description="Peptidase M28" evidence="9">
    <location>
        <begin position="205"/>
        <end position="398"/>
    </location>
</feature>
<keyword evidence="2" id="KW-0645">Protease</keyword>
<keyword evidence="1" id="KW-0031">Aminopeptidase</keyword>
<dbReference type="PIRSF" id="PIRSF036685">
    <property type="entry name" value="BacLeuNPeptidase"/>
    <property type="match status" value="1"/>
</dbReference>
<dbReference type="EMBL" id="JAVXZY010000003">
    <property type="protein sequence ID" value="MDT8999531.1"/>
    <property type="molecule type" value="Genomic_DNA"/>
</dbReference>
<feature type="chain" id="PRO_5045175054" evidence="7">
    <location>
        <begin position="22"/>
        <end position="522"/>
    </location>
</feature>
<evidence type="ECO:0000256" key="1">
    <source>
        <dbReference type="ARBA" id="ARBA00022438"/>
    </source>
</evidence>
<accession>A0ABU3PAD1</accession>
<evidence type="ECO:0000256" key="7">
    <source>
        <dbReference type="SAM" id="SignalP"/>
    </source>
</evidence>
<dbReference type="Proteomes" id="UP001246372">
    <property type="component" value="Unassembled WGS sequence"/>
</dbReference>
<keyword evidence="6" id="KW-0862">Zinc</keyword>
<dbReference type="InterPro" id="IPR007484">
    <property type="entry name" value="Peptidase_M28"/>
</dbReference>
<dbReference type="PANTHER" id="PTHR12147:SF56">
    <property type="entry name" value="AMINOPEPTIDASE YDR415C-RELATED"/>
    <property type="match status" value="1"/>
</dbReference>
<evidence type="ECO:0000313" key="11">
    <source>
        <dbReference type="Proteomes" id="UP001246372"/>
    </source>
</evidence>
<proteinExistence type="predicted"/>
<keyword evidence="3" id="KW-0479">Metal-binding</keyword>
<sequence length="522" mass="55530">MRTRLALAAALLLAASHPAQAGEKVWISLGDAALAQLQKLAVAAQPQASVVPAARLLGDVRDLRAPENVHLVEVDEDQLLQLSGRVHEDLKRCGGFMFHPSKSAGLDALKALQSPTRPQAALAATRPSYVIDQQAVINPMLSQMQASNIGQTIVDLSNYTNRYYTTSGGVNASNWLKSRWTTIANGRSDITVEQFTHASWAQKSVILTIKGTDNGNEVVVLGAHLDSINQSGTSETTRAPGADDDASGVASLTEILRTLVAGNYKPRRTIKLMAYAAEEVGLRGSAEIAKSFANAGTNVVGVMQLDMTNYKGAANDIYIFTDYTDSQQNTFVTNLISTYLPTLKVGTDRCGYACSDHASWNAQGYATSMPFESSFSADNPYIHTVNDTYANTGSQADHSLKFARMALAYAVELGSDGPGTPPPTDKTETFSGSLTLNQTKSFGPFKVKAGGTIKASTTGTGDIDLYVKLGAVPTTSSYGCKSDGSTATESCSLNVTVNSDGYVLLKGYSAGNYKLTVVYRPQ</sequence>
<dbReference type="SUPFAM" id="SSF53187">
    <property type="entry name" value="Zn-dependent exopeptidases"/>
    <property type="match status" value="1"/>
</dbReference>
<dbReference type="InterPro" id="IPR045175">
    <property type="entry name" value="M28_fam"/>
</dbReference>
<feature type="signal peptide" evidence="7">
    <location>
        <begin position="1"/>
        <end position="21"/>
    </location>
</feature>
<dbReference type="Gene3D" id="2.60.120.380">
    <property type="match status" value="1"/>
</dbReference>
<keyword evidence="5" id="KW-0378">Hydrolase</keyword>
<protein>
    <submittedName>
        <fullName evidence="10">M20/M25/M40 family metallo-hydrolase</fullName>
    </submittedName>
</protein>
<evidence type="ECO:0000259" key="9">
    <source>
        <dbReference type="Pfam" id="PF04389"/>
    </source>
</evidence>
<evidence type="ECO:0000259" key="8">
    <source>
        <dbReference type="Pfam" id="PF04151"/>
    </source>
</evidence>
<dbReference type="Gene3D" id="3.40.630.10">
    <property type="entry name" value="Zn peptidases"/>
    <property type="match status" value="1"/>
</dbReference>
<evidence type="ECO:0000256" key="5">
    <source>
        <dbReference type="ARBA" id="ARBA00022801"/>
    </source>
</evidence>
<dbReference type="Pfam" id="PF04389">
    <property type="entry name" value="Peptidase_M28"/>
    <property type="match status" value="1"/>
</dbReference>
<dbReference type="InterPro" id="IPR007280">
    <property type="entry name" value="Peptidase_C_arc/bac"/>
</dbReference>
<name>A0ABU3PAD1_9BURK</name>
<gene>
    <name evidence="10" type="ORF">RQP53_09655</name>
</gene>
<comment type="caution">
    <text evidence="10">The sequence shown here is derived from an EMBL/GenBank/DDBJ whole genome shotgun (WGS) entry which is preliminary data.</text>
</comment>